<evidence type="ECO:0000256" key="4">
    <source>
        <dbReference type="SAM" id="SignalP"/>
    </source>
</evidence>
<feature type="region of interest" description="Disordered" evidence="3">
    <location>
        <begin position="1011"/>
        <end position="1030"/>
    </location>
</feature>
<keyword evidence="1" id="KW-0677">Repeat</keyword>
<dbReference type="InterPro" id="IPR048287">
    <property type="entry name" value="TSPN-like_N"/>
</dbReference>
<dbReference type="SMART" id="SM00210">
    <property type="entry name" value="TSPN"/>
    <property type="match status" value="1"/>
</dbReference>
<feature type="compositionally biased region" description="Pro residues" evidence="3">
    <location>
        <begin position="293"/>
        <end position="302"/>
    </location>
</feature>
<dbReference type="Pfam" id="PF20010">
    <property type="entry name" value="Collagen_trimer"/>
    <property type="match status" value="1"/>
</dbReference>
<dbReference type="InterPro" id="IPR008160">
    <property type="entry name" value="Collagen"/>
</dbReference>
<feature type="compositionally biased region" description="Pro residues" evidence="3">
    <location>
        <begin position="538"/>
        <end position="547"/>
    </location>
</feature>
<feature type="domain" description="Thrombospondin-like N-terminal" evidence="5">
    <location>
        <begin position="31"/>
        <end position="222"/>
    </location>
</feature>
<feature type="compositionally biased region" description="Acidic residues" evidence="3">
    <location>
        <begin position="235"/>
        <end position="245"/>
    </location>
</feature>
<dbReference type="PANTHER" id="PTHR24023">
    <property type="entry name" value="COLLAGEN ALPHA"/>
    <property type="match status" value="1"/>
</dbReference>
<dbReference type="GO" id="GO:0030020">
    <property type="term" value="F:extracellular matrix structural constituent conferring tensile strength"/>
    <property type="evidence" value="ECO:0007669"/>
    <property type="project" value="TreeGrafter"/>
</dbReference>
<dbReference type="PANTHER" id="PTHR24023:SF1070">
    <property type="entry name" value="COLLAGEN ALPHA-3(IV) CHAIN"/>
    <property type="match status" value="1"/>
</dbReference>
<protein>
    <submittedName>
        <fullName evidence="6">Collagen alpha-1(XV) chain</fullName>
    </submittedName>
</protein>
<dbReference type="EMBL" id="GFXV01007720">
    <property type="protein sequence ID" value="MBW19525.1"/>
    <property type="molecule type" value="Transcribed_RNA"/>
</dbReference>
<dbReference type="GO" id="GO:0005581">
    <property type="term" value="C:collagen trimer"/>
    <property type="evidence" value="ECO:0007669"/>
    <property type="project" value="UniProtKB-KW"/>
</dbReference>
<keyword evidence="4" id="KW-0732">Signal</keyword>
<dbReference type="Pfam" id="PF01391">
    <property type="entry name" value="Collagen"/>
    <property type="match status" value="2"/>
</dbReference>
<feature type="compositionally biased region" description="Pro residues" evidence="3">
    <location>
        <begin position="256"/>
        <end position="265"/>
    </location>
</feature>
<reference evidence="6" key="1">
    <citation type="submission" date="2017-10" db="EMBL/GenBank/DDBJ databases">
        <title>Transcriptome Assembly of Sugarcane Aphid Adults.</title>
        <authorList>
            <person name="Scully E.D."/>
            <person name="Palmer N.A."/>
            <person name="Geib S.M."/>
            <person name="Sarath G."/>
            <person name="Sattler S.E."/>
        </authorList>
    </citation>
    <scope>NUCLEOTIDE SEQUENCE</scope>
    <source>
        <tissue evidence="6">Whole body</tissue>
    </source>
</reference>
<dbReference type="Gene3D" id="2.60.120.200">
    <property type="match status" value="1"/>
</dbReference>
<evidence type="ECO:0000256" key="1">
    <source>
        <dbReference type="ARBA" id="ARBA00022737"/>
    </source>
</evidence>
<keyword evidence="2 6" id="KW-0176">Collagen</keyword>
<evidence type="ECO:0000256" key="2">
    <source>
        <dbReference type="ARBA" id="ARBA00023119"/>
    </source>
</evidence>
<dbReference type="Gene3D" id="3.40.1620.70">
    <property type="match status" value="1"/>
</dbReference>
<dbReference type="Gene3D" id="3.10.100.10">
    <property type="entry name" value="Mannose-Binding Protein A, subunit A"/>
    <property type="match status" value="1"/>
</dbReference>
<dbReference type="InterPro" id="IPR045463">
    <property type="entry name" value="XV/XVIII_trimerization_dom"/>
</dbReference>
<feature type="compositionally biased region" description="Polar residues" evidence="3">
    <location>
        <begin position="266"/>
        <end position="275"/>
    </location>
</feature>
<name>A0A2H8TYZ1_9HEMI</name>
<sequence length="1043" mass="109748">MAWTFIVVYATLCRLSAAIDGISDEPFVPDEHDLQTAIKVPFEDSHLYFDSGDDGFPAFGIKPGSDIKSPYRLFLPEKLYSEFSIVVNFKLNSMDGGFLFAVVNPLENVVQLGLQVVPSSSNAMNVSLLYTDVNKYSSSSNVLATFSVPWKIRKYVRLSLKVTREYVRLFGRCLEPQTVMAVRDPVELLFDSASTLYIGQAGPLIKGSFDGAIQEMKIYASPDLADIQCTELLQPDDDKEPENSEDLANAGYSDRPPAPPPPPPSNENHSYQTPNIKGDKGDPGQKGESIRGPPGPPGPPGSPFSGDFATDEELVKSGVSGPRGPPGVCSCNLTTLFAPGKIPELLQGPPGNPGIDGKMGLTGLPGAVGLPGDRGPEGIKGDKGERGDVGPRGSEGIQGPKGDSGVDGERGLQGPPGPPGPPGGSDFSNNDPSWKPRPIYKDIGFESNVGRPGPPGPKGDPGVDGSPGLKGAKGIQGNKGVRGEMGSKGIKGDKGHAGSMGPQGFKGERGIRGFDGTPGMPGENARPAPKGEKGDSGPPGPPGPPGPTQIGVKTDKTDTAVVKTVKGDKGTKGDPGEKGAVGNQGPGGNPGPPGLTGPKGDRGEPGLPAPLLSTTDLGMNIKGDKGEMGRRGRRGKPGPIGPPGPPGEIGLPGLREDGSPGKAGGLKGEKGDPGVSIKGDKGEPGKDGLPGSGGTYVPVPGPPGPPGIPGIAIEGQKGEPGDPGFSSAPLRSEINEHIIVPGALTFPNKKSMINVTDRTQMGTIAFIVEEEALLVRVTRGWQYISLGSLVTTGIEPIPTSIPMPTRVSLESSNLVHNHPIKDNTMWHPKMLRIAALNEPYSGNMHGVQSVDYSCYRQSQRAGLHGAFKAFLSSRLNNLKTIVHESDRDLPVVNIKGDVLFNSWKDIFSEKGAFISQQPRIYSFSGKNVLTDFTWPQKTIWHGSDLSGDSAVDGNCDAWNSESADKRGLGSSLTPRADRQAKLLDQDSAYDCRNFFVVLCVEITPHSGAMFSRKRRSGGGNLQDESQLPMSRQEYEQLIDNIRG</sequence>
<evidence type="ECO:0000256" key="3">
    <source>
        <dbReference type="SAM" id="MobiDB-lite"/>
    </source>
</evidence>
<dbReference type="Pfam" id="PF06482">
    <property type="entry name" value="Endostatin"/>
    <property type="match status" value="1"/>
</dbReference>
<dbReference type="OrthoDB" id="5983381at2759"/>
<accession>A0A2H8TYZ1</accession>
<feature type="signal peptide" evidence="4">
    <location>
        <begin position="1"/>
        <end position="18"/>
    </location>
</feature>
<dbReference type="InterPro" id="IPR050149">
    <property type="entry name" value="Collagen_superfamily"/>
</dbReference>
<dbReference type="GO" id="GO:0005615">
    <property type="term" value="C:extracellular space"/>
    <property type="evidence" value="ECO:0007669"/>
    <property type="project" value="TreeGrafter"/>
</dbReference>
<feature type="region of interest" description="Disordered" evidence="3">
    <location>
        <begin position="344"/>
        <end position="706"/>
    </location>
</feature>
<feature type="compositionally biased region" description="Basic and acidic residues" evidence="3">
    <location>
        <begin position="374"/>
        <end position="389"/>
    </location>
</feature>
<dbReference type="SUPFAM" id="SSF56436">
    <property type="entry name" value="C-type lectin-like"/>
    <property type="match status" value="1"/>
</dbReference>
<dbReference type="GO" id="GO:0030198">
    <property type="term" value="P:extracellular matrix organization"/>
    <property type="evidence" value="ECO:0007669"/>
    <property type="project" value="TreeGrafter"/>
</dbReference>
<dbReference type="InterPro" id="IPR016186">
    <property type="entry name" value="C-type_lectin-like/link_sf"/>
</dbReference>
<dbReference type="AlphaFoldDB" id="A0A2H8TYZ1"/>
<feature type="chain" id="PRO_5014169153" evidence="4">
    <location>
        <begin position="19"/>
        <end position="1043"/>
    </location>
</feature>
<organism evidence="6">
    <name type="scientific">Melanaphis sacchari</name>
    <dbReference type="NCBI Taxonomy" id="742174"/>
    <lineage>
        <taxon>Eukaryota</taxon>
        <taxon>Metazoa</taxon>
        <taxon>Ecdysozoa</taxon>
        <taxon>Arthropoda</taxon>
        <taxon>Hexapoda</taxon>
        <taxon>Insecta</taxon>
        <taxon>Pterygota</taxon>
        <taxon>Neoptera</taxon>
        <taxon>Paraneoptera</taxon>
        <taxon>Hemiptera</taxon>
        <taxon>Sternorrhyncha</taxon>
        <taxon>Aphidomorpha</taxon>
        <taxon>Aphidoidea</taxon>
        <taxon>Aphididae</taxon>
        <taxon>Aphidini</taxon>
        <taxon>Melanaphis</taxon>
    </lineage>
</organism>
<dbReference type="InterPro" id="IPR016187">
    <property type="entry name" value="CTDL_fold"/>
</dbReference>
<dbReference type="SUPFAM" id="SSF49899">
    <property type="entry name" value="Concanavalin A-like lectins/glucanases"/>
    <property type="match status" value="1"/>
</dbReference>
<gene>
    <name evidence="6" type="primary">COL15A1_3</name>
</gene>
<dbReference type="InterPro" id="IPR010515">
    <property type="entry name" value="Collagenase_NC10/endostatin"/>
</dbReference>
<feature type="region of interest" description="Disordered" evidence="3">
    <location>
        <begin position="235"/>
        <end position="309"/>
    </location>
</feature>
<dbReference type="GO" id="GO:0031012">
    <property type="term" value="C:extracellular matrix"/>
    <property type="evidence" value="ECO:0007669"/>
    <property type="project" value="TreeGrafter"/>
</dbReference>
<dbReference type="InterPro" id="IPR013320">
    <property type="entry name" value="ConA-like_dom_sf"/>
</dbReference>
<feature type="compositionally biased region" description="Basic and acidic residues" evidence="3">
    <location>
        <begin position="565"/>
        <end position="577"/>
    </location>
</feature>
<evidence type="ECO:0000259" key="5">
    <source>
        <dbReference type="SMART" id="SM00210"/>
    </source>
</evidence>
<proteinExistence type="predicted"/>
<evidence type="ECO:0000313" key="6">
    <source>
        <dbReference type="EMBL" id="MBW19525.1"/>
    </source>
</evidence>
<feature type="compositionally biased region" description="Basic and acidic residues" evidence="3">
    <location>
        <begin position="667"/>
        <end position="686"/>
    </location>
</feature>
<feature type="compositionally biased region" description="Basic and acidic residues" evidence="3">
    <location>
        <begin position="277"/>
        <end position="289"/>
    </location>
</feature>